<comment type="function">
    <text evidence="4">Has an important function as a repair enzyme for proteins that have been inactivated by oxidation. Catalyzes the reversible oxidation-reduction of methionine sulfoxide in proteins to methionine.</text>
</comment>
<name>A0A6N6M7F4_9FLAO</name>
<accession>A0A6N6M7F4</accession>
<reference evidence="7 8" key="1">
    <citation type="submission" date="2019-09" db="EMBL/GenBank/DDBJ databases">
        <title>Genomes of Cryomorphaceae.</title>
        <authorList>
            <person name="Bowman J.P."/>
        </authorList>
    </citation>
    <scope>NUCLEOTIDE SEQUENCE [LARGE SCALE GENOMIC DNA]</scope>
    <source>
        <strain evidence="7 8">KCTC 52047</strain>
    </source>
</reference>
<evidence type="ECO:0000256" key="4">
    <source>
        <dbReference type="HAMAP-Rule" id="MF_01401"/>
    </source>
</evidence>
<evidence type="ECO:0000256" key="3">
    <source>
        <dbReference type="ARBA" id="ARBA00048782"/>
    </source>
</evidence>
<organism evidence="7 8">
    <name type="scientific">Salibacter halophilus</name>
    <dbReference type="NCBI Taxonomy" id="1803916"/>
    <lineage>
        <taxon>Bacteria</taxon>
        <taxon>Pseudomonadati</taxon>
        <taxon>Bacteroidota</taxon>
        <taxon>Flavobacteriia</taxon>
        <taxon>Flavobacteriales</taxon>
        <taxon>Salibacteraceae</taxon>
        <taxon>Salibacter</taxon>
    </lineage>
</organism>
<comment type="caution">
    <text evidence="7">The sequence shown here is derived from an EMBL/GenBank/DDBJ whole genome shotgun (WGS) entry which is preliminary data.</text>
</comment>
<feature type="chain" id="PRO_5026947167" description="Peptide methionine sulfoxide reductase MsrA" evidence="5">
    <location>
        <begin position="20"/>
        <end position="215"/>
    </location>
</feature>
<proteinExistence type="inferred from homology"/>
<feature type="signal peptide" evidence="5">
    <location>
        <begin position="1"/>
        <end position="19"/>
    </location>
</feature>
<dbReference type="Pfam" id="PF01625">
    <property type="entry name" value="PMSR"/>
    <property type="match status" value="1"/>
</dbReference>
<dbReference type="OrthoDB" id="4174719at2"/>
<sequence>MKKIFLFLVATIFMSCANSQNEMQKDESAMTTNNDNLELATFGAGCFWCVEAIFQDLKGVEKVTSGYSGGDVKNPSYREVCTGRTGHAEVVQIQYDPNVISFKELLEVFWQTHDPTTLNKQGADVGTQYRSAVFYHDQSQKELAEEYKKKLDESGVFEDPIVTEISPYDTFYKAEVSHQDYYNENSDAPYCRAVITPKVEKFRKVFEDKLKEGVK</sequence>
<dbReference type="GO" id="GO:0008113">
    <property type="term" value="F:peptide-methionine (S)-S-oxide reductase activity"/>
    <property type="evidence" value="ECO:0007669"/>
    <property type="project" value="UniProtKB-UniRule"/>
</dbReference>
<keyword evidence="1 4" id="KW-0560">Oxidoreductase</keyword>
<feature type="domain" description="Peptide methionine sulphoxide reductase MsrA" evidence="6">
    <location>
        <begin position="40"/>
        <end position="191"/>
    </location>
</feature>
<protein>
    <recommendedName>
        <fullName evidence="4">Peptide methionine sulfoxide reductase MsrA</fullName>
        <shortName evidence="4">Protein-methionine-S-oxide reductase</shortName>
        <ecNumber evidence="4">1.8.4.11</ecNumber>
    </recommendedName>
    <alternativeName>
        <fullName evidence="4">Peptide-methionine (S)-S-oxide reductase</fullName>
        <shortName evidence="4">Peptide Met(O) reductase</shortName>
    </alternativeName>
</protein>
<dbReference type="AlphaFoldDB" id="A0A6N6M7F4"/>
<dbReference type="Gene3D" id="3.30.1060.10">
    <property type="entry name" value="Peptide methionine sulphoxide reductase MsrA"/>
    <property type="match status" value="1"/>
</dbReference>
<dbReference type="PANTHER" id="PTHR43774">
    <property type="entry name" value="PEPTIDE METHIONINE SULFOXIDE REDUCTASE"/>
    <property type="match status" value="1"/>
</dbReference>
<evidence type="ECO:0000256" key="1">
    <source>
        <dbReference type="ARBA" id="ARBA00023002"/>
    </source>
</evidence>
<evidence type="ECO:0000256" key="5">
    <source>
        <dbReference type="SAM" id="SignalP"/>
    </source>
</evidence>
<dbReference type="SUPFAM" id="SSF55068">
    <property type="entry name" value="Peptide methionine sulfoxide reductase"/>
    <property type="match status" value="1"/>
</dbReference>
<dbReference type="PROSITE" id="PS51257">
    <property type="entry name" value="PROKAR_LIPOPROTEIN"/>
    <property type="match status" value="1"/>
</dbReference>
<keyword evidence="8" id="KW-1185">Reference proteome</keyword>
<feature type="active site" evidence="4">
    <location>
        <position position="46"/>
    </location>
</feature>
<dbReference type="EMBL" id="WACR01000005">
    <property type="protein sequence ID" value="KAB1064432.1"/>
    <property type="molecule type" value="Genomic_DNA"/>
</dbReference>
<evidence type="ECO:0000259" key="6">
    <source>
        <dbReference type="Pfam" id="PF01625"/>
    </source>
</evidence>
<comment type="catalytic activity">
    <reaction evidence="3 4">
        <text>[thioredoxin]-disulfide + L-methionine + H2O = L-methionine (S)-S-oxide + [thioredoxin]-dithiol</text>
        <dbReference type="Rhea" id="RHEA:19993"/>
        <dbReference type="Rhea" id="RHEA-COMP:10698"/>
        <dbReference type="Rhea" id="RHEA-COMP:10700"/>
        <dbReference type="ChEBI" id="CHEBI:15377"/>
        <dbReference type="ChEBI" id="CHEBI:29950"/>
        <dbReference type="ChEBI" id="CHEBI:50058"/>
        <dbReference type="ChEBI" id="CHEBI:57844"/>
        <dbReference type="ChEBI" id="CHEBI:58772"/>
        <dbReference type="EC" id="1.8.4.11"/>
    </reaction>
</comment>
<dbReference type="InterPro" id="IPR036509">
    <property type="entry name" value="Met_Sox_Rdtase_MsrA_sf"/>
</dbReference>
<evidence type="ECO:0000313" key="7">
    <source>
        <dbReference type="EMBL" id="KAB1064432.1"/>
    </source>
</evidence>
<comment type="catalytic activity">
    <reaction evidence="2 4">
        <text>L-methionyl-[protein] + [thioredoxin]-disulfide + H2O = L-methionyl-(S)-S-oxide-[protein] + [thioredoxin]-dithiol</text>
        <dbReference type="Rhea" id="RHEA:14217"/>
        <dbReference type="Rhea" id="RHEA-COMP:10698"/>
        <dbReference type="Rhea" id="RHEA-COMP:10700"/>
        <dbReference type="Rhea" id="RHEA-COMP:12313"/>
        <dbReference type="Rhea" id="RHEA-COMP:12315"/>
        <dbReference type="ChEBI" id="CHEBI:15377"/>
        <dbReference type="ChEBI" id="CHEBI:16044"/>
        <dbReference type="ChEBI" id="CHEBI:29950"/>
        <dbReference type="ChEBI" id="CHEBI:44120"/>
        <dbReference type="ChEBI" id="CHEBI:50058"/>
        <dbReference type="EC" id="1.8.4.11"/>
    </reaction>
</comment>
<comment type="similarity">
    <text evidence="4">Belongs to the MsrA Met sulfoxide reductase family.</text>
</comment>
<keyword evidence="5" id="KW-0732">Signal</keyword>
<dbReference type="InterPro" id="IPR002569">
    <property type="entry name" value="Met_Sox_Rdtase_MsrA_dom"/>
</dbReference>
<dbReference type="NCBIfam" id="TIGR00401">
    <property type="entry name" value="msrA"/>
    <property type="match status" value="1"/>
</dbReference>
<evidence type="ECO:0000256" key="2">
    <source>
        <dbReference type="ARBA" id="ARBA00047806"/>
    </source>
</evidence>
<dbReference type="EC" id="1.8.4.11" evidence="4"/>
<gene>
    <name evidence="4 7" type="primary">msrA</name>
    <name evidence="7" type="ORF">F3059_06955</name>
</gene>
<dbReference type="HAMAP" id="MF_01401">
    <property type="entry name" value="MsrA"/>
    <property type="match status" value="1"/>
</dbReference>
<evidence type="ECO:0000313" key="8">
    <source>
        <dbReference type="Proteomes" id="UP000435357"/>
    </source>
</evidence>
<dbReference type="Proteomes" id="UP000435357">
    <property type="component" value="Unassembled WGS sequence"/>
</dbReference>
<dbReference type="PANTHER" id="PTHR43774:SF1">
    <property type="entry name" value="PEPTIDE METHIONINE SULFOXIDE REDUCTASE MSRA 2"/>
    <property type="match status" value="1"/>
</dbReference>